<dbReference type="Proteomes" id="UP000019141">
    <property type="component" value="Unassembled WGS sequence"/>
</dbReference>
<comment type="caution">
    <text evidence="1">The sequence shown here is derived from an EMBL/GenBank/DDBJ whole genome shotgun (WGS) entry which is preliminary data.</text>
</comment>
<protein>
    <recommendedName>
        <fullName evidence="3">DUF4154 domain-containing protein</fullName>
    </recommendedName>
</protein>
<sequence length="111" mass="12083">MSLVLMLLSTTVQPASKSALVKVAYLYKFAKFVEWPAGAFEPETQVFALCVLGTDSFVGALPSIEGKPIQGRKLEIKYFAQEPPGQGCQILFVSSSEAQRLSAILTDVERV</sequence>
<evidence type="ECO:0000313" key="1">
    <source>
        <dbReference type="EMBL" id="ETW98275.1"/>
    </source>
</evidence>
<dbReference type="Pfam" id="PF13689">
    <property type="entry name" value="DUF4154"/>
    <property type="match status" value="1"/>
</dbReference>
<name>W4LKR3_ENTF1</name>
<gene>
    <name evidence="1" type="ORF">ETSY1_19420</name>
</gene>
<dbReference type="EMBL" id="AZHW01000568">
    <property type="protein sequence ID" value="ETW98275.1"/>
    <property type="molecule type" value="Genomic_DNA"/>
</dbReference>
<evidence type="ECO:0000313" key="2">
    <source>
        <dbReference type="Proteomes" id="UP000019141"/>
    </source>
</evidence>
<keyword evidence="2" id="KW-1185">Reference proteome</keyword>
<accession>W4LKR3</accession>
<evidence type="ECO:0008006" key="3">
    <source>
        <dbReference type="Google" id="ProtNLM"/>
    </source>
</evidence>
<dbReference type="AlphaFoldDB" id="W4LKR3"/>
<proteinExistence type="predicted"/>
<dbReference type="InterPro" id="IPR025293">
    <property type="entry name" value="YfiR/HmsC-like"/>
</dbReference>
<organism evidence="1 2">
    <name type="scientific">Entotheonella factor</name>
    <dbReference type="NCBI Taxonomy" id="1429438"/>
    <lineage>
        <taxon>Bacteria</taxon>
        <taxon>Pseudomonadati</taxon>
        <taxon>Nitrospinota/Tectimicrobiota group</taxon>
        <taxon>Candidatus Tectimicrobiota</taxon>
        <taxon>Candidatus Entotheonellia</taxon>
        <taxon>Candidatus Entotheonellales</taxon>
        <taxon>Candidatus Entotheonellaceae</taxon>
        <taxon>Candidatus Entotheonella</taxon>
    </lineage>
</organism>
<dbReference type="HOGENOM" id="CLU_2153725_0_0_7"/>
<reference evidence="1 2" key="1">
    <citation type="journal article" date="2014" name="Nature">
        <title>An environmental bacterial taxon with a large and distinct metabolic repertoire.</title>
        <authorList>
            <person name="Wilson M.C."/>
            <person name="Mori T."/>
            <person name="Ruckert C."/>
            <person name="Uria A.R."/>
            <person name="Helf M.J."/>
            <person name="Takada K."/>
            <person name="Gernert C."/>
            <person name="Steffens U.A."/>
            <person name="Heycke N."/>
            <person name="Schmitt S."/>
            <person name="Rinke C."/>
            <person name="Helfrich E.J."/>
            <person name="Brachmann A.O."/>
            <person name="Gurgui C."/>
            <person name="Wakimoto T."/>
            <person name="Kracht M."/>
            <person name="Crusemann M."/>
            <person name="Hentschel U."/>
            <person name="Abe I."/>
            <person name="Matsunaga S."/>
            <person name="Kalinowski J."/>
            <person name="Takeyama H."/>
            <person name="Piel J."/>
        </authorList>
    </citation>
    <scope>NUCLEOTIDE SEQUENCE [LARGE SCALE GENOMIC DNA]</scope>
    <source>
        <strain evidence="2">TSY1</strain>
    </source>
</reference>